<feature type="compositionally biased region" description="Basic residues" evidence="1">
    <location>
        <begin position="52"/>
        <end position="64"/>
    </location>
</feature>
<dbReference type="AlphaFoldDB" id="A0A8S1BJR1"/>
<feature type="region of interest" description="Disordered" evidence="1">
    <location>
        <begin position="1"/>
        <end position="37"/>
    </location>
</feature>
<evidence type="ECO:0000313" key="3">
    <source>
        <dbReference type="Proteomes" id="UP000494106"/>
    </source>
</evidence>
<keyword evidence="3" id="KW-1185">Reference proteome</keyword>
<feature type="compositionally biased region" description="Low complexity" evidence="1">
    <location>
        <begin position="1"/>
        <end position="11"/>
    </location>
</feature>
<name>A0A8S1BJR1_ARCPL</name>
<dbReference type="Proteomes" id="UP000494106">
    <property type="component" value="Unassembled WGS sequence"/>
</dbReference>
<evidence type="ECO:0000313" key="2">
    <source>
        <dbReference type="EMBL" id="CAB3259285.1"/>
    </source>
</evidence>
<evidence type="ECO:0000256" key="1">
    <source>
        <dbReference type="SAM" id="MobiDB-lite"/>
    </source>
</evidence>
<organism evidence="2 3">
    <name type="scientific">Arctia plantaginis</name>
    <name type="common">Wood tiger moth</name>
    <name type="synonym">Phalaena plantaginis</name>
    <dbReference type="NCBI Taxonomy" id="874455"/>
    <lineage>
        <taxon>Eukaryota</taxon>
        <taxon>Metazoa</taxon>
        <taxon>Ecdysozoa</taxon>
        <taxon>Arthropoda</taxon>
        <taxon>Hexapoda</taxon>
        <taxon>Insecta</taxon>
        <taxon>Pterygota</taxon>
        <taxon>Neoptera</taxon>
        <taxon>Endopterygota</taxon>
        <taxon>Lepidoptera</taxon>
        <taxon>Glossata</taxon>
        <taxon>Ditrysia</taxon>
        <taxon>Noctuoidea</taxon>
        <taxon>Erebidae</taxon>
        <taxon>Arctiinae</taxon>
        <taxon>Arctia</taxon>
    </lineage>
</organism>
<sequence length="74" mass="8424">MLQRRVPVRVGGARGVRREVQQHAQRARGPRQRAPVHDAVALVVRRQRVRPRLAQHPASHRNIHHYPLPAASLA</sequence>
<gene>
    <name evidence="2" type="ORF">APLA_LOCUS16992</name>
</gene>
<feature type="region of interest" description="Disordered" evidence="1">
    <location>
        <begin position="52"/>
        <end position="74"/>
    </location>
</feature>
<comment type="caution">
    <text evidence="2">The sequence shown here is derived from an EMBL/GenBank/DDBJ whole genome shotgun (WGS) entry which is preliminary data.</text>
</comment>
<reference evidence="2 3" key="1">
    <citation type="submission" date="2020-04" db="EMBL/GenBank/DDBJ databases">
        <authorList>
            <person name="Wallbank WR R."/>
            <person name="Pardo Diaz C."/>
            <person name="Kozak K."/>
            <person name="Martin S."/>
            <person name="Jiggins C."/>
            <person name="Moest M."/>
            <person name="Warren A I."/>
            <person name="Byers J.R.P. K."/>
            <person name="Montejo-Kovacevich G."/>
            <person name="Yen C E."/>
        </authorList>
    </citation>
    <scope>NUCLEOTIDE SEQUENCE [LARGE SCALE GENOMIC DNA]</scope>
</reference>
<accession>A0A8S1BJR1</accession>
<protein>
    <submittedName>
        <fullName evidence="2">Uncharacterized protein</fullName>
    </submittedName>
</protein>
<dbReference type="EMBL" id="CADEBC010000608">
    <property type="protein sequence ID" value="CAB3259285.1"/>
    <property type="molecule type" value="Genomic_DNA"/>
</dbReference>
<proteinExistence type="predicted"/>